<dbReference type="GO" id="GO:0005524">
    <property type="term" value="F:ATP binding"/>
    <property type="evidence" value="ECO:0007669"/>
    <property type="project" value="UniProtKB-KW"/>
</dbReference>
<dbReference type="Pfam" id="PF00480">
    <property type="entry name" value="ROK"/>
    <property type="match status" value="1"/>
</dbReference>
<keyword evidence="3" id="KW-0808">Transferase</keyword>
<protein>
    <recommendedName>
        <fullName evidence="11">fructokinase</fullName>
        <ecNumber evidence="11">2.7.1.4</ecNumber>
    </recommendedName>
</protein>
<dbReference type="AlphaFoldDB" id="A0A5J4JHI3"/>
<evidence type="ECO:0000256" key="11">
    <source>
        <dbReference type="ARBA" id="ARBA00038887"/>
    </source>
</evidence>
<dbReference type="CDD" id="cd24067">
    <property type="entry name" value="ASKHA_NBD_ROK_BsFRK-like"/>
    <property type="match status" value="1"/>
</dbReference>
<evidence type="ECO:0000313" key="13">
    <source>
        <dbReference type="EMBL" id="GER71181.1"/>
    </source>
</evidence>
<evidence type="ECO:0000256" key="12">
    <source>
        <dbReference type="ARBA" id="ARBA00048451"/>
    </source>
</evidence>
<dbReference type="Proteomes" id="UP000391919">
    <property type="component" value="Unassembled WGS sequence"/>
</dbReference>
<evidence type="ECO:0000256" key="8">
    <source>
        <dbReference type="ARBA" id="ARBA00022840"/>
    </source>
</evidence>
<dbReference type="SUPFAM" id="SSF53067">
    <property type="entry name" value="Actin-like ATPase domain"/>
    <property type="match status" value="1"/>
</dbReference>
<evidence type="ECO:0000256" key="6">
    <source>
        <dbReference type="ARBA" id="ARBA00022777"/>
    </source>
</evidence>
<comment type="caution">
    <text evidence="13">The sequence shown here is derived from an EMBL/GenBank/DDBJ whole genome shotgun (WGS) entry which is preliminary data.</text>
</comment>
<dbReference type="FunFam" id="3.30.420.40:FF:000136">
    <property type="entry name" value="Putative fructokinase"/>
    <property type="match status" value="1"/>
</dbReference>
<proteinExistence type="inferred from homology"/>
<dbReference type="PANTHER" id="PTHR42742:SF3">
    <property type="entry name" value="FRUCTOKINASE"/>
    <property type="match status" value="1"/>
</dbReference>
<dbReference type="InterPro" id="IPR000600">
    <property type="entry name" value="ROK"/>
</dbReference>
<dbReference type="EC" id="2.7.1.4" evidence="11"/>
<dbReference type="InterPro" id="IPR043129">
    <property type="entry name" value="ATPase_NBD"/>
</dbReference>
<comment type="similarity">
    <text evidence="2">Belongs to the ROK (NagC/XylR) family.</text>
</comment>
<dbReference type="RefSeq" id="WP_151697918.1">
    <property type="nucleotide sequence ID" value="NZ_BKZP01000025.1"/>
</dbReference>
<reference evidence="13 14" key="1">
    <citation type="submission" date="2019-09" db="EMBL/GenBank/DDBJ databases">
        <title>Draft genome sequence of Bacillus sp. JC-7.</title>
        <authorList>
            <person name="Tanaka N."/>
            <person name="Shiwa Y."/>
            <person name="Fujita N."/>
            <person name="Tanasupawat S."/>
        </authorList>
    </citation>
    <scope>NUCLEOTIDE SEQUENCE [LARGE SCALE GENOMIC DNA]</scope>
    <source>
        <strain evidence="13 14">JC-7</strain>
    </source>
</reference>
<evidence type="ECO:0000313" key="14">
    <source>
        <dbReference type="Proteomes" id="UP000391919"/>
    </source>
</evidence>
<evidence type="ECO:0000256" key="9">
    <source>
        <dbReference type="ARBA" id="ARBA00022842"/>
    </source>
</evidence>
<comment type="catalytic activity">
    <reaction evidence="12">
        <text>D-fructose + ATP = D-fructose 6-phosphate + ADP + H(+)</text>
        <dbReference type="Rhea" id="RHEA:16125"/>
        <dbReference type="ChEBI" id="CHEBI:15378"/>
        <dbReference type="ChEBI" id="CHEBI:30616"/>
        <dbReference type="ChEBI" id="CHEBI:37721"/>
        <dbReference type="ChEBI" id="CHEBI:61527"/>
        <dbReference type="ChEBI" id="CHEBI:456216"/>
        <dbReference type="EC" id="2.7.1.4"/>
    </reaction>
</comment>
<keyword evidence="5" id="KW-0547">Nucleotide-binding</keyword>
<evidence type="ECO:0000256" key="1">
    <source>
        <dbReference type="ARBA" id="ARBA00001946"/>
    </source>
</evidence>
<gene>
    <name evidence="13" type="ORF">BpJC7_24840</name>
</gene>
<dbReference type="GO" id="GO:0046872">
    <property type="term" value="F:metal ion binding"/>
    <property type="evidence" value="ECO:0007669"/>
    <property type="project" value="UniProtKB-KW"/>
</dbReference>
<name>A0A5J4JHI3_9BACI</name>
<dbReference type="FunFam" id="3.30.420.40:FF:000153">
    <property type="entry name" value="Putative fructokinase"/>
    <property type="match status" value="1"/>
</dbReference>
<evidence type="ECO:0000256" key="7">
    <source>
        <dbReference type="ARBA" id="ARBA00022833"/>
    </source>
</evidence>
<keyword evidence="6" id="KW-0418">Kinase</keyword>
<evidence type="ECO:0000256" key="4">
    <source>
        <dbReference type="ARBA" id="ARBA00022723"/>
    </source>
</evidence>
<keyword evidence="7" id="KW-0862">Zinc</keyword>
<keyword evidence="10" id="KW-0119">Carbohydrate metabolism</keyword>
<accession>A0A5J4JHI3</accession>
<dbReference type="Gene3D" id="3.30.420.40">
    <property type="match status" value="2"/>
</dbReference>
<evidence type="ECO:0000256" key="2">
    <source>
        <dbReference type="ARBA" id="ARBA00006479"/>
    </source>
</evidence>
<organism evidence="13 14">
    <name type="scientific">Weizmannia acidilactici</name>
    <dbReference type="NCBI Taxonomy" id="2607726"/>
    <lineage>
        <taxon>Bacteria</taxon>
        <taxon>Bacillati</taxon>
        <taxon>Bacillota</taxon>
        <taxon>Bacilli</taxon>
        <taxon>Bacillales</taxon>
        <taxon>Bacillaceae</taxon>
        <taxon>Heyndrickxia</taxon>
    </lineage>
</organism>
<sequence>MLLGAIETGGTKFVAAVGNEHGEVIEEITIPTTTPDETMPKILQFLNQYKIEGIGVGSFGPIDVNRQSPTYGFITTTPKLSWRHYNFVGALKEKFSVPVAWTTDVNVAGYGEYKLGNAKGTESCLYLTIGTGIGGGFIQSGKILNAYGHPEMGHLLVKRHPDDQFEGMCLYHHDCLEGLASGPAVEKRWGKKGVELSTNPKVWELEAYYIAQALVSYTLVLRPERIILGGGIMNQKQIFQFIRQQFKEMLNGYVDVPDVEKYIQPVGLQNKAGIIGGLLLAKEEASKTNFVL</sequence>
<comment type="cofactor">
    <cofactor evidence="1">
        <name>Mg(2+)</name>
        <dbReference type="ChEBI" id="CHEBI:18420"/>
    </cofactor>
</comment>
<dbReference type="InterPro" id="IPR051804">
    <property type="entry name" value="Carb_Metab_Reg_Kinase/Isom"/>
</dbReference>
<keyword evidence="9" id="KW-0460">Magnesium</keyword>
<evidence type="ECO:0000256" key="10">
    <source>
        <dbReference type="ARBA" id="ARBA00023277"/>
    </source>
</evidence>
<keyword evidence="4" id="KW-0479">Metal-binding</keyword>
<evidence type="ECO:0000256" key="3">
    <source>
        <dbReference type="ARBA" id="ARBA00022679"/>
    </source>
</evidence>
<dbReference type="GO" id="GO:0008865">
    <property type="term" value="F:fructokinase activity"/>
    <property type="evidence" value="ECO:0007669"/>
    <property type="project" value="UniProtKB-EC"/>
</dbReference>
<dbReference type="EMBL" id="BKZQ01000038">
    <property type="protein sequence ID" value="GER71181.1"/>
    <property type="molecule type" value="Genomic_DNA"/>
</dbReference>
<evidence type="ECO:0000256" key="5">
    <source>
        <dbReference type="ARBA" id="ARBA00022741"/>
    </source>
</evidence>
<keyword evidence="8" id="KW-0067">ATP-binding</keyword>
<dbReference type="PANTHER" id="PTHR42742">
    <property type="entry name" value="TRANSCRIPTIONAL REPRESSOR MPRA"/>
    <property type="match status" value="1"/>
</dbReference>
<keyword evidence="14" id="KW-1185">Reference proteome</keyword>